<sequence>MTRKSWLLILSVLMALVLVVSGCGDDGAADDGGNDSNAETDGGSDEGNDEGTDEPAGLPPMTEEDITLTYASWQNFELQQFLAEKFMEKYPNITVELHQLEQEGWNDHLTNLASTGDLPDVFWYLGNVDVPIRNMWLGDFTELFESDPESDMILDTLKDQGYFDGERKMAAPAGYLPYTIFLDENLFKAQNVEMPSPDWTWNEMIDLIKTMTVPEEGIFGYNTFTKLVTMGPIVNGDNIGEFGWDGEKYDLTGWWDDSLALHAELVRNGNHSPFFDTDEAEAAFGDRLLWAASSGRVAMQMDAWWTVDLFKTDEFVDKGIKWVPYVVPKGDEASTENKPAFVDFGSISAATEHPREAYELLKFFGWGLEGWDAKLEAFETLTREDGTKVFTHPDGLPIVDDAATWDRLRQLLPEEQYYDDFLARAKSPVPLGGAAMPGFQTFLDEVYFGGEYGDIEAAAINGDVNPYDISADLTEKINQYHQQALDELFY</sequence>
<keyword evidence="3" id="KW-0813">Transport</keyword>
<dbReference type="RefSeq" id="WP_177220655.1">
    <property type="nucleotide sequence ID" value="NZ_BJWJ01000007.1"/>
</dbReference>
<accession>A0A1I6S9B5</accession>
<evidence type="ECO:0000313" key="7">
    <source>
        <dbReference type="EMBL" id="GEM03946.1"/>
    </source>
</evidence>
<dbReference type="AlphaFoldDB" id="A0A1I6S9B5"/>
<dbReference type="GO" id="GO:0030313">
    <property type="term" value="C:cell envelope"/>
    <property type="evidence" value="ECO:0007669"/>
    <property type="project" value="UniProtKB-SubCell"/>
</dbReference>
<dbReference type="Proteomes" id="UP000199139">
    <property type="component" value="Unassembled WGS sequence"/>
</dbReference>
<dbReference type="PANTHER" id="PTHR43649">
    <property type="entry name" value="ARABINOSE-BINDING PROTEIN-RELATED"/>
    <property type="match status" value="1"/>
</dbReference>
<evidence type="ECO:0000313" key="9">
    <source>
        <dbReference type="Proteomes" id="UP000199139"/>
    </source>
</evidence>
<evidence type="ECO:0000256" key="3">
    <source>
        <dbReference type="ARBA" id="ARBA00022448"/>
    </source>
</evidence>
<evidence type="ECO:0000256" key="4">
    <source>
        <dbReference type="ARBA" id="ARBA00022729"/>
    </source>
</evidence>
<dbReference type="EMBL" id="FPAI01000008">
    <property type="protein sequence ID" value="SFS73470.1"/>
    <property type="molecule type" value="Genomic_DNA"/>
</dbReference>
<dbReference type="SUPFAM" id="SSF53850">
    <property type="entry name" value="Periplasmic binding protein-like II"/>
    <property type="match status" value="1"/>
</dbReference>
<dbReference type="Gene3D" id="3.40.190.10">
    <property type="entry name" value="Periplasmic binding protein-like II"/>
    <property type="match status" value="1"/>
</dbReference>
<dbReference type="Proteomes" id="UP000321773">
    <property type="component" value="Unassembled WGS sequence"/>
</dbReference>
<feature type="signal peptide" evidence="6">
    <location>
        <begin position="1"/>
        <end position="22"/>
    </location>
</feature>
<evidence type="ECO:0000256" key="1">
    <source>
        <dbReference type="ARBA" id="ARBA00004196"/>
    </source>
</evidence>
<evidence type="ECO:0000313" key="10">
    <source>
        <dbReference type="Proteomes" id="UP000321773"/>
    </source>
</evidence>
<comment type="similarity">
    <text evidence="2">Belongs to the bacterial solute-binding protein 1 family.</text>
</comment>
<dbReference type="Pfam" id="PF01547">
    <property type="entry name" value="SBP_bac_1"/>
    <property type="match status" value="1"/>
</dbReference>
<dbReference type="PROSITE" id="PS51257">
    <property type="entry name" value="PROKAR_LIPOPROTEIN"/>
    <property type="match status" value="1"/>
</dbReference>
<evidence type="ECO:0000256" key="5">
    <source>
        <dbReference type="SAM" id="MobiDB-lite"/>
    </source>
</evidence>
<dbReference type="EMBL" id="BJWJ01000007">
    <property type="protein sequence ID" value="GEM03946.1"/>
    <property type="molecule type" value="Genomic_DNA"/>
</dbReference>
<organism evidence="8 9">
    <name type="scientific">Halolactibacillus miurensis</name>
    <dbReference type="NCBI Taxonomy" id="306541"/>
    <lineage>
        <taxon>Bacteria</taxon>
        <taxon>Bacillati</taxon>
        <taxon>Bacillota</taxon>
        <taxon>Bacilli</taxon>
        <taxon>Bacillales</taxon>
        <taxon>Bacillaceae</taxon>
        <taxon>Halolactibacillus</taxon>
    </lineage>
</organism>
<evidence type="ECO:0000313" key="8">
    <source>
        <dbReference type="EMBL" id="SFS73470.1"/>
    </source>
</evidence>
<proteinExistence type="inferred from homology"/>
<keyword evidence="4 6" id="KW-0732">Signal</keyword>
<feature type="compositionally biased region" description="Acidic residues" evidence="5">
    <location>
        <begin position="42"/>
        <end position="53"/>
    </location>
</feature>
<keyword evidence="10" id="KW-1185">Reference proteome</keyword>
<reference evidence="7 10" key="2">
    <citation type="submission" date="2019-07" db="EMBL/GenBank/DDBJ databases">
        <title>Whole genome shotgun sequence of Halolactibacillus miurensis NBRC 100873.</title>
        <authorList>
            <person name="Hosoyama A."/>
            <person name="Uohara A."/>
            <person name="Ohji S."/>
            <person name="Ichikawa N."/>
        </authorList>
    </citation>
    <scope>NUCLEOTIDE SEQUENCE [LARGE SCALE GENOMIC DNA]</scope>
    <source>
        <strain evidence="7 10">NBRC 100873</strain>
    </source>
</reference>
<protein>
    <submittedName>
        <fullName evidence="8">Multiple sugar transport system substrate-binding protein</fullName>
    </submittedName>
</protein>
<reference evidence="8 9" key="1">
    <citation type="submission" date="2016-10" db="EMBL/GenBank/DDBJ databases">
        <authorList>
            <person name="de Groot N.N."/>
        </authorList>
    </citation>
    <scope>NUCLEOTIDE SEQUENCE [LARGE SCALE GENOMIC DNA]</scope>
    <source>
        <strain evidence="8 9">DSM 17074</strain>
    </source>
</reference>
<dbReference type="InterPro" id="IPR050490">
    <property type="entry name" value="Bact_solute-bd_prot1"/>
</dbReference>
<dbReference type="InterPro" id="IPR006059">
    <property type="entry name" value="SBP"/>
</dbReference>
<keyword evidence="8" id="KW-0762">Sugar transport</keyword>
<feature type="region of interest" description="Disordered" evidence="5">
    <location>
        <begin position="27"/>
        <end position="61"/>
    </location>
</feature>
<evidence type="ECO:0000256" key="6">
    <source>
        <dbReference type="SAM" id="SignalP"/>
    </source>
</evidence>
<name>A0A1I6S9B5_9BACI</name>
<comment type="subcellular location">
    <subcellularLocation>
        <location evidence="1">Cell envelope</location>
    </subcellularLocation>
</comment>
<dbReference type="STRING" id="306541.SAMN05421668_10815"/>
<evidence type="ECO:0000256" key="2">
    <source>
        <dbReference type="ARBA" id="ARBA00008520"/>
    </source>
</evidence>
<dbReference type="PANTHER" id="PTHR43649:SF31">
    <property type="entry name" value="SN-GLYCEROL-3-PHOSPHATE-BINDING PERIPLASMIC PROTEIN UGPB"/>
    <property type="match status" value="1"/>
</dbReference>
<feature type="chain" id="PRO_5038507548" evidence="6">
    <location>
        <begin position="23"/>
        <end position="490"/>
    </location>
</feature>
<gene>
    <name evidence="7" type="ORF">HMI01_09340</name>
    <name evidence="8" type="ORF">SAMN05421668_10815</name>
</gene>